<evidence type="ECO:0000313" key="2">
    <source>
        <dbReference type="Proteomes" id="UP000317243"/>
    </source>
</evidence>
<dbReference type="EMBL" id="SIHI01000011">
    <property type="protein sequence ID" value="TWT51732.1"/>
    <property type="molecule type" value="Genomic_DNA"/>
</dbReference>
<protein>
    <submittedName>
        <fullName evidence="1">Uncharacterized protein</fullName>
    </submittedName>
</protein>
<accession>A0A5C5WPF8</accession>
<proteinExistence type="predicted"/>
<organism evidence="1 2">
    <name type="scientific">Thalassoglobus neptunius</name>
    <dbReference type="NCBI Taxonomy" id="1938619"/>
    <lineage>
        <taxon>Bacteria</taxon>
        <taxon>Pseudomonadati</taxon>
        <taxon>Planctomycetota</taxon>
        <taxon>Planctomycetia</taxon>
        <taxon>Planctomycetales</taxon>
        <taxon>Planctomycetaceae</taxon>
        <taxon>Thalassoglobus</taxon>
    </lineage>
</organism>
<gene>
    <name evidence="1" type="ORF">KOR42_34190</name>
</gene>
<sequence>MVAPSRSGRLNLDVRRKAQQSIVVMVLRILHDAWPATIADAGVDRTTNEDTITNVLRWKMNDAKKQIDPVPQIRFEREAQSDDPELDTPIGLIDIKILYTMNDETYLTMECKRITSTENSLALKYVRNGVNRFTSGKYGPRHAFGIVTGYVTCGDPDACAERVGKTLAREPVPETGYDSEFGWRVDDELIKGTRHYRTQHSQTALTNTIELIHAFVSLN</sequence>
<dbReference type="AlphaFoldDB" id="A0A5C5WPF8"/>
<reference evidence="1 2" key="1">
    <citation type="submission" date="2019-02" db="EMBL/GenBank/DDBJ databases">
        <title>Deep-cultivation of Planctomycetes and their phenomic and genomic characterization uncovers novel biology.</title>
        <authorList>
            <person name="Wiegand S."/>
            <person name="Jogler M."/>
            <person name="Boedeker C."/>
            <person name="Pinto D."/>
            <person name="Vollmers J."/>
            <person name="Rivas-Marin E."/>
            <person name="Kohn T."/>
            <person name="Peeters S.H."/>
            <person name="Heuer A."/>
            <person name="Rast P."/>
            <person name="Oberbeckmann S."/>
            <person name="Bunk B."/>
            <person name="Jeske O."/>
            <person name="Meyerdierks A."/>
            <person name="Storesund J.E."/>
            <person name="Kallscheuer N."/>
            <person name="Luecker S."/>
            <person name="Lage O.M."/>
            <person name="Pohl T."/>
            <person name="Merkel B.J."/>
            <person name="Hornburger P."/>
            <person name="Mueller R.-W."/>
            <person name="Bruemmer F."/>
            <person name="Labrenz M."/>
            <person name="Spormann A.M."/>
            <person name="Op Den Camp H."/>
            <person name="Overmann J."/>
            <person name="Amann R."/>
            <person name="Jetten M.S.M."/>
            <person name="Mascher T."/>
            <person name="Medema M.H."/>
            <person name="Devos D.P."/>
            <person name="Kaster A.-K."/>
            <person name="Ovreas L."/>
            <person name="Rohde M."/>
            <person name="Galperin M.Y."/>
            <person name="Jogler C."/>
        </authorList>
    </citation>
    <scope>NUCLEOTIDE SEQUENCE [LARGE SCALE GENOMIC DNA]</scope>
    <source>
        <strain evidence="1 2">KOR42</strain>
    </source>
</reference>
<dbReference type="RefSeq" id="WP_146510874.1">
    <property type="nucleotide sequence ID" value="NZ_SIHI01000011.1"/>
</dbReference>
<name>A0A5C5WPF8_9PLAN</name>
<keyword evidence="2" id="KW-1185">Reference proteome</keyword>
<comment type="caution">
    <text evidence="1">The sequence shown here is derived from an EMBL/GenBank/DDBJ whole genome shotgun (WGS) entry which is preliminary data.</text>
</comment>
<evidence type="ECO:0000313" key="1">
    <source>
        <dbReference type="EMBL" id="TWT51732.1"/>
    </source>
</evidence>
<dbReference type="Proteomes" id="UP000317243">
    <property type="component" value="Unassembled WGS sequence"/>
</dbReference>
<dbReference type="OrthoDB" id="1095187at2"/>